<dbReference type="RefSeq" id="WP_111170908.1">
    <property type="nucleotide sequence ID" value="NZ_POUA01000343.1"/>
</dbReference>
<keyword evidence="2" id="KW-1185">Reference proteome</keyword>
<sequence length="61" mass="6952">MADLIKEIHPRQITQRLYGVMARLAKTAANMSWDSGMQQMAQRYYVLALQAGRVADDRGVR</sequence>
<organism evidence="1 2">
    <name type="scientific">Spongiactinospora gelatinilytica</name>
    <dbReference type="NCBI Taxonomy" id="2666298"/>
    <lineage>
        <taxon>Bacteria</taxon>
        <taxon>Bacillati</taxon>
        <taxon>Actinomycetota</taxon>
        <taxon>Actinomycetes</taxon>
        <taxon>Streptosporangiales</taxon>
        <taxon>Streptosporangiaceae</taxon>
        <taxon>Spongiactinospora</taxon>
    </lineage>
</organism>
<accession>A0A2W2G1N6</accession>
<comment type="caution">
    <text evidence="1">The sequence shown here is derived from an EMBL/GenBank/DDBJ whole genome shotgun (WGS) entry which is preliminary data.</text>
</comment>
<gene>
    <name evidence="1" type="ORF">C1I98_30865</name>
</gene>
<proteinExistence type="predicted"/>
<evidence type="ECO:0000313" key="2">
    <source>
        <dbReference type="Proteomes" id="UP000248544"/>
    </source>
</evidence>
<dbReference type="AlphaFoldDB" id="A0A2W2G1N6"/>
<name>A0A2W2G1N6_9ACTN</name>
<evidence type="ECO:0000313" key="1">
    <source>
        <dbReference type="EMBL" id="PZG30848.1"/>
    </source>
</evidence>
<dbReference type="EMBL" id="POUA01000343">
    <property type="protein sequence ID" value="PZG30848.1"/>
    <property type="molecule type" value="Genomic_DNA"/>
</dbReference>
<reference evidence="1 2" key="1">
    <citation type="submission" date="2018-01" db="EMBL/GenBank/DDBJ databases">
        <title>Draft genome sequence of Sphaerisporangium sp. 7K107.</title>
        <authorList>
            <person name="Sahin N."/>
            <person name="Saygin H."/>
            <person name="Ay H."/>
        </authorList>
    </citation>
    <scope>NUCLEOTIDE SEQUENCE [LARGE SCALE GENOMIC DNA]</scope>
    <source>
        <strain evidence="1 2">7K107</strain>
    </source>
</reference>
<protein>
    <submittedName>
        <fullName evidence="1">Uncharacterized protein</fullName>
    </submittedName>
</protein>
<dbReference type="Proteomes" id="UP000248544">
    <property type="component" value="Unassembled WGS sequence"/>
</dbReference>